<evidence type="ECO:0000256" key="1">
    <source>
        <dbReference type="SAM" id="Phobius"/>
    </source>
</evidence>
<dbReference type="PhylomeDB" id="T1J8M4"/>
<keyword evidence="1" id="KW-0812">Transmembrane</keyword>
<sequence length="135" mass="14983">MTDEMNTTTVTEKSFFISTVSNEPAAALILALGSFLPTMFTCGLCLNNTCTSIFLNFLKIINNVAGCLWPIEGMPALLQTLTQLQPMTLATAAERYILSYGKDITFPPVWISFLATIAWSLFFIILSVLVLRYKK</sequence>
<reference evidence="2" key="2">
    <citation type="submission" date="2015-02" db="UniProtKB">
        <authorList>
            <consortium name="EnsemblMetazoa"/>
        </authorList>
    </citation>
    <scope>IDENTIFICATION</scope>
</reference>
<evidence type="ECO:0000313" key="3">
    <source>
        <dbReference type="Proteomes" id="UP000014500"/>
    </source>
</evidence>
<evidence type="ECO:0008006" key="4">
    <source>
        <dbReference type="Google" id="ProtNLM"/>
    </source>
</evidence>
<dbReference type="Proteomes" id="UP000014500">
    <property type="component" value="Unassembled WGS sequence"/>
</dbReference>
<dbReference type="EnsemblMetazoa" id="SMAR010059-RA">
    <property type="protein sequence ID" value="SMAR010059-PA"/>
    <property type="gene ID" value="SMAR010059"/>
</dbReference>
<accession>T1J8M4</accession>
<dbReference type="EMBL" id="JH431957">
    <property type="status" value="NOT_ANNOTATED_CDS"/>
    <property type="molecule type" value="Genomic_DNA"/>
</dbReference>
<name>T1J8M4_STRMM</name>
<evidence type="ECO:0000313" key="2">
    <source>
        <dbReference type="EnsemblMetazoa" id="SMAR010059-PA"/>
    </source>
</evidence>
<keyword evidence="3" id="KW-1185">Reference proteome</keyword>
<dbReference type="AlphaFoldDB" id="T1J8M4"/>
<organism evidence="2 3">
    <name type="scientific">Strigamia maritima</name>
    <name type="common">European centipede</name>
    <name type="synonym">Geophilus maritimus</name>
    <dbReference type="NCBI Taxonomy" id="126957"/>
    <lineage>
        <taxon>Eukaryota</taxon>
        <taxon>Metazoa</taxon>
        <taxon>Ecdysozoa</taxon>
        <taxon>Arthropoda</taxon>
        <taxon>Myriapoda</taxon>
        <taxon>Chilopoda</taxon>
        <taxon>Pleurostigmophora</taxon>
        <taxon>Geophilomorpha</taxon>
        <taxon>Linotaeniidae</taxon>
        <taxon>Strigamia</taxon>
    </lineage>
</organism>
<dbReference type="HOGENOM" id="CLU_1888394_0_0_1"/>
<feature type="transmembrane region" description="Helical" evidence="1">
    <location>
        <begin position="109"/>
        <end position="131"/>
    </location>
</feature>
<reference evidence="3" key="1">
    <citation type="submission" date="2011-05" db="EMBL/GenBank/DDBJ databases">
        <authorList>
            <person name="Richards S.R."/>
            <person name="Qu J."/>
            <person name="Jiang H."/>
            <person name="Jhangiani S.N."/>
            <person name="Agravi P."/>
            <person name="Goodspeed R."/>
            <person name="Gross S."/>
            <person name="Mandapat C."/>
            <person name="Jackson L."/>
            <person name="Mathew T."/>
            <person name="Pu L."/>
            <person name="Thornton R."/>
            <person name="Saada N."/>
            <person name="Wilczek-Boney K.B."/>
            <person name="Lee S."/>
            <person name="Kovar C."/>
            <person name="Wu Y."/>
            <person name="Scherer S.E."/>
            <person name="Worley K.C."/>
            <person name="Muzny D.M."/>
            <person name="Gibbs R."/>
        </authorList>
    </citation>
    <scope>NUCLEOTIDE SEQUENCE</scope>
    <source>
        <strain evidence="3">Brora</strain>
    </source>
</reference>
<keyword evidence="1" id="KW-0472">Membrane</keyword>
<protein>
    <recommendedName>
        <fullName evidence="4">ABC-2 type transporter domain-containing protein</fullName>
    </recommendedName>
</protein>
<keyword evidence="1" id="KW-1133">Transmembrane helix</keyword>
<feature type="transmembrane region" description="Helical" evidence="1">
    <location>
        <begin position="53"/>
        <end position="71"/>
    </location>
</feature>
<proteinExistence type="predicted"/>
<dbReference type="eggNOG" id="KOG0059">
    <property type="taxonomic scope" value="Eukaryota"/>
</dbReference>
<dbReference type="STRING" id="126957.T1J8M4"/>
<feature type="transmembrane region" description="Helical" evidence="1">
    <location>
        <begin position="25"/>
        <end position="46"/>
    </location>
</feature>